<organism evidence="2 3">
    <name type="scientific">Effusibacillus lacus</name>
    <dbReference type="NCBI Taxonomy" id="1348429"/>
    <lineage>
        <taxon>Bacteria</taxon>
        <taxon>Bacillati</taxon>
        <taxon>Bacillota</taxon>
        <taxon>Bacilli</taxon>
        <taxon>Bacillales</taxon>
        <taxon>Alicyclobacillaceae</taxon>
        <taxon>Effusibacillus</taxon>
    </lineage>
</organism>
<dbReference type="Pfam" id="PF12895">
    <property type="entry name" value="ANAPC3"/>
    <property type="match status" value="1"/>
</dbReference>
<evidence type="ECO:0000313" key="3">
    <source>
        <dbReference type="Proteomes" id="UP000217785"/>
    </source>
</evidence>
<dbReference type="PANTHER" id="PTHR12558">
    <property type="entry name" value="CELL DIVISION CYCLE 16,23,27"/>
    <property type="match status" value="1"/>
</dbReference>
<dbReference type="PANTHER" id="PTHR12558:SF13">
    <property type="entry name" value="CELL DIVISION CYCLE PROTEIN 27 HOMOLOG"/>
    <property type="match status" value="1"/>
</dbReference>
<accession>A0A292YSG1</accession>
<dbReference type="OrthoDB" id="9766710at2"/>
<protein>
    <submittedName>
        <fullName evidence="2">Uncharacterized protein</fullName>
    </submittedName>
</protein>
<keyword evidence="3" id="KW-1185">Reference proteome</keyword>
<dbReference type="RefSeq" id="WP_096183087.1">
    <property type="nucleotide sequence ID" value="NZ_BDUF01000095.1"/>
</dbReference>
<comment type="caution">
    <text evidence="2">The sequence shown here is derived from an EMBL/GenBank/DDBJ whole genome shotgun (WGS) entry which is preliminary data.</text>
</comment>
<keyword evidence="1" id="KW-0802">TPR repeat</keyword>
<proteinExistence type="predicted"/>
<dbReference type="AlphaFoldDB" id="A0A292YSG1"/>
<dbReference type="EMBL" id="BDUF01000095">
    <property type="protein sequence ID" value="GAX91364.1"/>
    <property type="molecule type" value="Genomic_DNA"/>
</dbReference>
<dbReference type="InterPro" id="IPR011990">
    <property type="entry name" value="TPR-like_helical_dom_sf"/>
</dbReference>
<evidence type="ECO:0000313" key="2">
    <source>
        <dbReference type="EMBL" id="GAX91364.1"/>
    </source>
</evidence>
<name>A0A292YSG1_9BACL</name>
<dbReference type="SMART" id="SM00028">
    <property type="entry name" value="TPR"/>
    <property type="match status" value="4"/>
</dbReference>
<dbReference type="SUPFAM" id="SSF48452">
    <property type="entry name" value="TPR-like"/>
    <property type="match status" value="1"/>
</dbReference>
<feature type="repeat" description="TPR" evidence="1">
    <location>
        <begin position="169"/>
        <end position="202"/>
    </location>
</feature>
<evidence type="ECO:0000256" key="1">
    <source>
        <dbReference type="PROSITE-ProRule" id="PRU00339"/>
    </source>
</evidence>
<sequence>MKAILQFWQWKKLRVLLPILLFAWSFAVLVGYPVSVHLQKPGTGLHEEWKRVDALLRQQPDNPDYLTDMGWILYQMGRLREANNHAKKAIAAANDHIGANYLYGLVQMDLKQYSEAENAFQFVVQKTGESGEGAVLAHYGLGLVAKEKKEYSLAVQHFEKAKQLAPQFGVLEMELGMAYQELGEKQKALVAFQHAVQLSPVLETLINIE</sequence>
<dbReference type="Pfam" id="PF13181">
    <property type="entry name" value="TPR_8"/>
    <property type="match status" value="2"/>
</dbReference>
<dbReference type="Gene3D" id="1.25.40.10">
    <property type="entry name" value="Tetratricopeptide repeat domain"/>
    <property type="match status" value="1"/>
</dbReference>
<dbReference type="InterPro" id="IPR019734">
    <property type="entry name" value="TPR_rpt"/>
</dbReference>
<gene>
    <name evidence="2" type="ORF">EFBL_3033</name>
</gene>
<feature type="repeat" description="TPR" evidence="1">
    <location>
        <begin position="135"/>
        <end position="168"/>
    </location>
</feature>
<reference evidence="3" key="1">
    <citation type="submission" date="2017-07" db="EMBL/GenBank/DDBJ databases">
        <title>Draft genome sequence of Effusibacillus lacus strain skLN1.</title>
        <authorList>
            <person name="Watanabe M."/>
            <person name="Kojima H."/>
            <person name="Fukui M."/>
        </authorList>
    </citation>
    <scope>NUCLEOTIDE SEQUENCE [LARGE SCALE GENOMIC DNA]</scope>
    <source>
        <strain evidence="3">skLN1</strain>
    </source>
</reference>
<dbReference type="Proteomes" id="UP000217785">
    <property type="component" value="Unassembled WGS sequence"/>
</dbReference>
<dbReference type="PROSITE" id="PS50005">
    <property type="entry name" value="TPR"/>
    <property type="match status" value="2"/>
</dbReference>